<dbReference type="InterPro" id="IPR043504">
    <property type="entry name" value="Peptidase_S1_PA_chymotrypsin"/>
</dbReference>
<evidence type="ECO:0000256" key="5">
    <source>
        <dbReference type="SAM" id="Phobius"/>
    </source>
</evidence>
<evidence type="ECO:0000313" key="7">
    <source>
        <dbReference type="Proteomes" id="UP001501475"/>
    </source>
</evidence>
<dbReference type="SUPFAM" id="SSF50494">
    <property type="entry name" value="Trypsin-like serine proteases"/>
    <property type="match status" value="1"/>
</dbReference>
<sequence>MGADSGRAVQTATRSPGAPSPAAAPAGASAPDGRMPRARRILPRRAWLPWLALALVGVLAVAALVRTFAIPAEYTDAKARAAASPMVSKAIADAGRQPPAAATAYGKIQPSLVVITTGGGAERGLGAGFIANADGTILTANHVIDGATRIEVRFADGTRTTATVAEAKPENDLATLKPARLPDVVVPATLAGAEGIGQDVYAVGNPLGLTFSLSAGVISATGRAIETESGPLTNLIQFDAAVNPGNSGGPLLNRAGNVIGVVTALANPSKQPFFVGIGFAVPIAAAGGAVRAAPM</sequence>
<keyword evidence="5" id="KW-1133">Transmembrane helix</keyword>
<dbReference type="Pfam" id="PF13365">
    <property type="entry name" value="Trypsin_2"/>
    <property type="match status" value="1"/>
</dbReference>
<dbReference type="PANTHER" id="PTHR43343:SF3">
    <property type="entry name" value="PROTEASE DO-LIKE 8, CHLOROPLASTIC"/>
    <property type="match status" value="1"/>
</dbReference>
<dbReference type="PRINTS" id="PR00834">
    <property type="entry name" value="PROTEASES2C"/>
</dbReference>
<reference evidence="6 7" key="1">
    <citation type="journal article" date="2019" name="Int. J. Syst. Evol. Microbiol.">
        <title>The Global Catalogue of Microorganisms (GCM) 10K type strain sequencing project: providing services to taxonomists for standard genome sequencing and annotation.</title>
        <authorList>
            <consortium name="The Broad Institute Genomics Platform"/>
            <consortium name="The Broad Institute Genome Sequencing Center for Infectious Disease"/>
            <person name="Wu L."/>
            <person name="Ma J."/>
        </authorList>
    </citation>
    <scope>NUCLEOTIDE SEQUENCE [LARGE SCALE GENOMIC DNA]</scope>
    <source>
        <strain evidence="6 7">JCM 15591</strain>
    </source>
</reference>
<keyword evidence="2" id="KW-0645">Protease</keyword>
<dbReference type="InterPro" id="IPR009003">
    <property type="entry name" value="Peptidase_S1_PA"/>
</dbReference>
<comment type="caution">
    <text evidence="6">The sequence shown here is derived from an EMBL/GenBank/DDBJ whole genome shotgun (WGS) entry which is preliminary data.</text>
</comment>
<dbReference type="Proteomes" id="UP001501475">
    <property type="component" value="Unassembled WGS sequence"/>
</dbReference>
<keyword evidence="5" id="KW-0812">Transmembrane</keyword>
<evidence type="ECO:0000313" key="6">
    <source>
        <dbReference type="EMBL" id="GAA1756647.1"/>
    </source>
</evidence>
<dbReference type="EMBL" id="BAAAPN010000037">
    <property type="protein sequence ID" value="GAA1756647.1"/>
    <property type="molecule type" value="Genomic_DNA"/>
</dbReference>
<organism evidence="6 7">
    <name type="scientific">Nostocoides vanveenii</name>
    <dbReference type="NCBI Taxonomy" id="330835"/>
    <lineage>
        <taxon>Bacteria</taxon>
        <taxon>Bacillati</taxon>
        <taxon>Actinomycetota</taxon>
        <taxon>Actinomycetes</taxon>
        <taxon>Micrococcales</taxon>
        <taxon>Intrasporangiaceae</taxon>
        <taxon>Nostocoides</taxon>
    </lineage>
</organism>
<evidence type="ECO:0000256" key="4">
    <source>
        <dbReference type="SAM" id="MobiDB-lite"/>
    </source>
</evidence>
<gene>
    <name evidence="6" type="ORF">GCM10009810_15320</name>
</gene>
<dbReference type="InterPro" id="IPR001940">
    <property type="entry name" value="Peptidase_S1C"/>
</dbReference>
<feature type="compositionally biased region" description="Low complexity" evidence="4">
    <location>
        <begin position="15"/>
        <end position="31"/>
    </location>
</feature>
<proteinExistence type="inferred from homology"/>
<comment type="similarity">
    <text evidence="1">Belongs to the peptidase S1C family.</text>
</comment>
<protein>
    <recommendedName>
        <fullName evidence="8">Peptidase S1</fullName>
    </recommendedName>
</protein>
<evidence type="ECO:0000256" key="1">
    <source>
        <dbReference type="ARBA" id="ARBA00010541"/>
    </source>
</evidence>
<accession>A0ABN2KI01</accession>
<evidence type="ECO:0000256" key="3">
    <source>
        <dbReference type="ARBA" id="ARBA00022801"/>
    </source>
</evidence>
<feature type="transmembrane region" description="Helical" evidence="5">
    <location>
        <begin position="47"/>
        <end position="69"/>
    </location>
</feature>
<feature type="region of interest" description="Disordered" evidence="4">
    <location>
        <begin position="1"/>
        <end position="35"/>
    </location>
</feature>
<dbReference type="Gene3D" id="2.40.10.10">
    <property type="entry name" value="Trypsin-like serine proteases"/>
    <property type="match status" value="2"/>
</dbReference>
<evidence type="ECO:0008006" key="8">
    <source>
        <dbReference type="Google" id="ProtNLM"/>
    </source>
</evidence>
<name>A0ABN2KI01_9MICO</name>
<keyword evidence="5" id="KW-0472">Membrane</keyword>
<dbReference type="InterPro" id="IPR051201">
    <property type="entry name" value="Chloro_Bact_Ser_Proteases"/>
</dbReference>
<dbReference type="PANTHER" id="PTHR43343">
    <property type="entry name" value="PEPTIDASE S12"/>
    <property type="match status" value="1"/>
</dbReference>
<evidence type="ECO:0000256" key="2">
    <source>
        <dbReference type="ARBA" id="ARBA00022670"/>
    </source>
</evidence>
<keyword evidence="7" id="KW-1185">Reference proteome</keyword>
<keyword evidence="3" id="KW-0378">Hydrolase</keyword>